<proteinExistence type="predicted"/>
<reference evidence="1 2" key="1">
    <citation type="journal article" date="2015" name="Emerg. Microbes Infect.">
        <title>Characterization of 17 strains belonging to the Mycobacterium simiae complex and description of Mycobacterium paraense sp. nov.</title>
        <authorList>
            <person name="Fusco da Costa A.R."/>
            <person name="Fedrizzi T."/>
            <person name="Lopes M.L."/>
            <person name="Pecorari M."/>
            <person name="Oliveira da Costa W.L."/>
            <person name="Giacobazzi E."/>
            <person name="da Costa Bahia J.R."/>
            <person name="De Sanctis V."/>
            <person name="Batista Lima K.V."/>
            <person name="Bertorelli R."/>
            <person name="Grottola A."/>
            <person name="Fabio A."/>
            <person name="Mariottini A."/>
            <person name="Ferretti P."/>
            <person name="Di Leva F."/>
            <person name="Fregni Serpini G."/>
            <person name="Tagliazucchi S."/>
            <person name="Rumpianesi F."/>
            <person name="Jousson O."/>
            <person name="Segata N."/>
            <person name="Tortoli E."/>
        </authorList>
    </citation>
    <scope>NUCLEOTIDE SEQUENCE [LARGE SCALE GENOMIC DNA]</scope>
    <source>
        <strain evidence="1 2">FI-07156</strain>
    </source>
</reference>
<protein>
    <submittedName>
        <fullName evidence="1">Uncharacterized protein</fullName>
    </submittedName>
</protein>
<evidence type="ECO:0000313" key="2">
    <source>
        <dbReference type="Proteomes" id="UP000193801"/>
    </source>
</evidence>
<name>A0ABX3VS32_9MYCO</name>
<keyword evidence="2" id="KW-1185">Reference proteome</keyword>
<gene>
    <name evidence="1" type="ORF">AWB91_09095</name>
</gene>
<accession>A0ABX3VS32</accession>
<organism evidence="1 2">
    <name type="scientific">Mycobacterium paraense</name>
    <dbReference type="NCBI Taxonomy" id="767916"/>
    <lineage>
        <taxon>Bacteria</taxon>
        <taxon>Bacillati</taxon>
        <taxon>Actinomycetota</taxon>
        <taxon>Actinomycetes</taxon>
        <taxon>Mycobacteriales</taxon>
        <taxon>Mycobacteriaceae</taxon>
        <taxon>Mycobacterium</taxon>
        <taxon>Mycobacterium simiae complex</taxon>
    </lineage>
</organism>
<dbReference type="RefSeq" id="WP_085104847.1">
    <property type="nucleotide sequence ID" value="NZ_LQPK01000005.1"/>
</dbReference>
<dbReference type="EMBL" id="LQPK01000005">
    <property type="protein sequence ID" value="ORW33272.1"/>
    <property type="molecule type" value="Genomic_DNA"/>
</dbReference>
<evidence type="ECO:0000313" key="1">
    <source>
        <dbReference type="EMBL" id="ORW33272.1"/>
    </source>
</evidence>
<comment type="caution">
    <text evidence="1">The sequence shown here is derived from an EMBL/GenBank/DDBJ whole genome shotgun (WGS) entry which is preliminary data.</text>
</comment>
<dbReference type="Proteomes" id="UP000193801">
    <property type="component" value="Unassembled WGS sequence"/>
</dbReference>
<sequence>MNDRKRAWQILHSEIARRVRGVPDNVTWHRQLAAILRDADDDATLIVELAGFGATFAEMSAHKSQLINAAGGNVGGADIMEIADGIGRTVMDEPED</sequence>